<feature type="transmembrane region" description="Helical" evidence="1">
    <location>
        <begin position="269"/>
        <end position="286"/>
    </location>
</feature>
<keyword evidence="1" id="KW-0472">Membrane</keyword>
<dbReference type="InterPro" id="IPR029787">
    <property type="entry name" value="Nucleotide_cyclase"/>
</dbReference>
<dbReference type="Gene3D" id="3.20.20.450">
    <property type="entry name" value="EAL domain"/>
    <property type="match status" value="1"/>
</dbReference>
<reference evidence="5" key="1">
    <citation type="journal article" date="2019" name="Int. J. Syst. Evol. Microbiol.">
        <title>The Global Catalogue of Microorganisms (GCM) 10K type strain sequencing project: providing services to taxonomists for standard genome sequencing and annotation.</title>
        <authorList>
            <consortium name="The Broad Institute Genomics Platform"/>
            <consortium name="The Broad Institute Genome Sequencing Center for Infectious Disease"/>
            <person name="Wu L."/>
            <person name="Ma J."/>
        </authorList>
    </citation>
    <scope>NUCLEOTIDE SEQUENCE [LARGE SCALE GENOMIC DNA]</scope>
    <source>
        <strain evidence="5">CGMCC 4.7426</strain>
    </source>
</reference>
<feature type="transmembrane region" description="Helical" evidence="1">
    <location>
        <begin position="99"/>
        <end position="119"/>
    </location>
</feature>
<name>A0ABV9DDK6_9BACI</name>
<dbReference type="SUPFAM" id="SSF55073">
    <property type="entry name" value="Nucleotide cyclase"/>
    <property type="match status" value="1"/>
</dbReference>
<organism evidence="4 5">
    <name type="scientific">Virgibacillus kekensis</name>
    <dbReference type="NCBI Taxonomy" id="202261"/>
    <lineage>
        <taxon>Bacteria</taxon>
        <taxon>Bacillati</taxon>
        <taxon>Bacillota</taxon>
        <taxon>Bacilli</taxon>
        <taxon>Bacillales</taxon>
        <taxon>Bacillaceae</taxon>
        <taxon>Virgibacillus</taxon>
    </lineage>
</organism>
<sequence>MLTTRHTAVPFLILAVIICYGWAFLYNENDFMRSMGSSLFSIIGGAASCVWLFQTYQRLTTRLRVSWLLMSVGVLLYIISNFIWLVGVLSEGVGAYPEAASIAWLLANLVFLIGLIYKTHELSLNIPGSHYIFNIIVFMVTAATISVHYLIKPILNNTDGAVSVSILTLAYPITNLSILFVITILYYLSHHSRKGKHLKILIAGFLLQIAGDTIFIIQTINGTYKLGSYVDLFWLIAILIIGLAGRSAQLTKTNRNVGIRQNLKTRENIFPYAGVILLIILVSIDYNWAFNALSIGLSLVFFMVIARQILVMRQNDDLLTEFRNLAYHDTLTGLSNRTSFQEDLDVAIETSKKDLSLIGLLLIDLDRFKTVNDTLGHHIGDSLLQESSARFQKALGNLDQIYRLGGDEFVIILSGTTKSGCAAAAEAILIEFSAPFVVGEYKIAVTPSIGVSIYPYDGSNNGEDLLKNADAAMYLAKDSGKNNYCFYNAELSKSMARKMEIESELRKADRDSQFSIFYQPKIELKSGAIAGMEALIRWEHPKLGVVSPTEFIPIAEETGQIDSIGEWVLYQACQQTATWHRAGYDSLCIAVNVSVRQFQRRGFVSTVRNILEQTGLPAQYLELEITESIMRDVSETMKVLQGLKKLGVKTSIDDFGTGYSSLHILKELPIDTIKIDKTFISNMEKQANRSMVRSIIDIGLNLNLRVIAEGIESEEQVAILKDYHCALGQGYLYSKPIKAEMFEKLLADSILLAKA</sequence>
<dbReference type="InterPro" id="IPR043128">
    <property type="entry name" value="Rev_trsase/Diguanyl_cyclase"/>
</dbReference>
<evidence type="ECO:0000313" key="4">
    <source>
        <dbReference type="EMBL" id="MFC4556766.1"/>
    </source>
</evidence>
<dbReference type="PANTHER" id="PTHR44757">
    <property type="entry name" value="DIGUANYLATE CYCLASE DGCP"/>
    <property type="match status" value="1"/>
</dbReference>
<dbReference type="RefSeq" id="WP_390292695.1">
    <property type="nucleotide sequence ID" value="NZ_JBHSFU010000002.1"/>
</dbReference>
<protein>
    <submittedName>
        <fullName evidence="4">Bifunctional diguanylate cyclase/phosphodiesterase</fullName>
    </submittedName>
</protein>
<dbReference type="PANTHER" id="PTHR44757:SF2">
    <property type="entry name" value="BIOFILM ARCHITECTURE MAINTENANCE PROTEIN MBAA"/>
    <property type="match status" value="1"/>
</dbReference>
<keyword evidence="1" id="KW-1133">Transmembrane helix</keyword>
<dbReference type="PROSITE" id="PS50887">
    <property type="entry name" value="GGDEF"/>
    <property type="match status" value="1"/>
</dbReference>
<dbReference type="CDD" id="cd01948">
    <property type="entry name" value="EAL"/>
    <property type="match status" value="1"/>
</dbReference>
<dbReference type="SUPFAM" id="SSF141868">
    <property type="entry name" value="EAL domain-like"/>
    <property type="match status" value="1"/>
</dbReference>
<proteinExistence type="predicted"/>
<evidence type="ECO:0000256" key="1">
    <source>
        <dbReference type="SAM" id="Phobius"/>
    </source>
</evidence>
<evidence type="ECO:0000259" key="2">
    <source>
        <dbReference type="PROSITE" id="PS50883"/>
    </source>
</evidence>
<feature type="domain" description="GGDEF" evidence="3">
    <location>
        <begin position="356"/>
        <end position="489"/>
    </location>
</feature>
<feature type="transmembrane region" description="Helical" evidence="1">
    <location>
        <begin position="31"/>
        <end position="53"/>
    </location>
</feature>
<accession>A0ABV9DDK6</accession>
<dbReference type="InterPro" id="IPR052155">
    <property type="entry name" value="Biofilm_reg_signaling"/>
</dbReference>
<feature type="transmembrane region" description="Helical" evidence="1">
    <location>
        <begin position="65"/>
        <end position="87"/>
    </location>
</feature>
<dbReference type="InterPro" id="IPR035919">
    <property type="entry name" value="EAL_sf"/>
</dbReference>
<dbReference type="SMART" id="SM00052">
    <property type="entry name" value="EAL"/>
    <property type="match status" value="1"/>
</dbReference>
<dbReference type="InterPro" id="IPR001633">
    <property type="entry name" value="EAL_dom"/>
</dbReference>
<dbReference type="CDD" id="cd01949">
    <property type="entry name" value="GGDEF"/>
    <property type="match status" value="1"/>
</dbReference>
<dbReference type="InterPro" id="IPR000160">
    <property type="entry name" value="GGDEF_dom"/>
</dbReference>
<keyword evidence="1" id="KW-0812">Transmembrane</keyword>
<dbReference type="EMBL" id="JBHSFU010000002">
    <property type="protein sequence ID" value="MFC4556766.1"/>
    <property type="molecule type" value="Genomic_DNA"/>
</dbReference>
<dbReference type="SMART" id="SM00267">
    <property type="entry name" value="GGDEF"/>
    <property type="match status" value="1"/>
</dbReference>
<feature type="domain" description="EAL" evidence="2">
    <location>
        <begin position="498"/>
        <end position="750"/>
    </location>
</feature>
<comment type="caution">
    <text evidence="4">The sequence shown here is derived from an EMBL/GenBank/DDBJ whole genome shotgun (WGS) entry which is preliminary data.</text>
</comment>
<dbReference type="PROSITE" id="PS50883">
    <property type="entry name" value="EAL"/>
    <property type="match status" value="1"/>
</dbReference>
<evidence type="ECO:0000313" key="5">
    <source>
        <dbReference type="Proteomes" id="UP001595989"/>
    </source>
</evidence>
<evidence type="ECO:0000259" key="3">
    <source>
        <dbReference type="PROSITE" id="PS50887"/>
    </source>
</evidence>
<feature type="transmembrane region" description="Helical" evidence="1">
    <location>
        <begin position="7"/>
        <end position="25"/>
    </location>
</feature>
<dbReference type="Proteomes" id="UP001595989">
    <property type="component" value="Unassembled WGS sequence"/>
</dbReference>
<dbReference type="Pfam" id="PF00563">
    <property type="entry name" value="EAL"/>
    <property type="match status" value="1"/>
</dbReference>
<feature type="transmembrane region" description="Helical" evidence="1">
    <location>
        <begin position="131"/>
        <end position="151"/>
    </location>
</feature>
<dbReference type="Gene3D" id="3.30.70.270">
    <property type="match status" value="1"/>
</dbReference>
<dbReference type="NCBIfam" id="TIGR00254">
    <property type="entry name" value="GGDEF"/>
    <property type="match status" value="1"/>
</dbReference>
<dbReference type="Pfam" id="PF00990">
    <property type="entry name" value="GGDEF"/>
    <property type="match status" value="1"/>
</dbReference>
<keyword evidence="5" id="KW-1185">Reference proteome</keyword>
<feature type="transmembrane region" description="Helical" evidence="1">
    <location>
        <begin position="200"/>
        <end position="220"/>
    </location>
</feature>
<feature type="transmembrane region" description="Helical" evidence="1">
    <location>
        <begin position="163"/>
        <end position="188"/>
    </location>
</feature>
<feature type="transmembrane region" description="Helical" evidence="1">
    <location>
        <begin position="232"/>
        <end position="248"/>
    </location>
</feature>
<gene>
    <name evidence="4" type="ORF">ACFO3D_00920</name>
</gene>